<sequence length="349" mass="39564">MLNIYTTEEKLVEITLEGGDWLNIINKLHKVTICNDSAEEEWDITNDVLLSLHRAQTIIDVDNELIKDINNDPSHVRELSNPIYILDVNEKEAQAIAEKYGVIFLPSVHTPEPVVAKNGWDIDTSDSEIPNNWEYFLNGIETPFHALAIVDRYFFSSQVGETFVDAISNLRGILNTLLPDKGKPVHNMTVSIIFDETKADAGYDMAKIATEVNKVKKSLVNKAPFNMELFAVNSNCYRYEDTHDRFIISNYFVISASHKLKAYRPTDDDGDSLCNQILTFNYLYSKGLAEGDRSSAPVKTQDRVIFALCEAFHTSKKEITYAVNGQTKRKGDIQLNNELFCTSADRLHR</sequence>
<proteinExistence type="predicted"/>
<name>A0A096ABV0_9BACT</name>
<dbReference type="AlphaFoldDB" id="A0A096ABV0"/>
<gene>
    <name evidence="1" type="ORF">HMPREF0647_08280</name>
</gene>
<dbReference type="EMBL" id="JRNQ01000053">
    <property type="protein sequence ID" value="KGF44021.1"/>
    <property type="molecule type" value="Genomic_DNA"/>
</dbReference>
<reference evidence="1 2" key="1">
    <citation type="submission" date="2014-07" db="EMBL/GenBank/DDBJ databases">
        <authorList>
            <person name="McCorrison J."/>
            <person name="Sanka R."/>
            <person name="Torralba M."/>
            <person name="Gillis M."/>
            <person name="Haft D.H."/>
            <person name="Methe B."/>
            <person name="Sutton G."/>
            <person name="Nelson K.E."/>
        </authorList>
    </citation>
    <scope>NUCLEOTIDE SEQUENCE [LARGE SCALE GENOMIC DNA]</scope>
    <source>
        <strain evidence="1 2">DNF00320</strain>
    </source>
</reference>
<accession>A0A096ABV0</accession>
<protein>
    <submittedName>
        <fullName evidence="1">Uncharacterized protein</fullName>
    </submittedName>
</protein>
<organism evidence="1 2">
    <name type="scientific">Prevotella bivia DNF00320</name>
    <dbReference type="NCBI Taxonomy" id="1401068"/>
    <lineage>
        <taxon>Bacteria</taxon>
        <taxon>Pseudomonadati</taxon>
        <taxon>Bacteroidota</taxon>
        <taxon>Bacteroidia</taxon>
        <taxon>Bacteroidales</taxon>
        <taxon>Prevotellaceae</taxon>
        <taxon>Prevotella</taxon>
    </lineage>
</organism>
<dbReference type="Proteomes" id="UP000029525">
    <property type="component" value="Unassembled WGS sequence"/>
</dbReference>
<evidence type="ECO:0000313" key="2">
    <source>
        <dbReference type="Proteomes" id="UP000029525"/>
    </source>
</evidence>
<comment type="caution">
    <text evidence="1">The sequence shown here is derived from an EMBL/GenBank/DDBJ whole genome shotgun (WGS) entry which is preliminary data.</text>
</comment>
<evidence type="ECO:0000313" key="1">
    <source>
        <dbReference type="EMBL" id="KGF44021.1"/>
    </source>
</evidence>